<gene>
    <name evidence="2" type="ORF">G2W53_031715</name>
</gene>
<keyword evidence="3" id="KW-1185">Reference proteome</keyword>
<evidence type="ECO:0000313" key="3">
    <source>
        <dbReference type="Proteomes" id="UP000634136"/>
    </source>
</evidence>
<name>A0A834WB48_9FABA</name>
<protein>
    <submittedName>
        <fullName evidence="2">Uncharacterized protein</fullName>
    </submittedName>
</protein>
<reference evidence="2" key="1">
    <citation type="submission" date="2020-09" db="EMBL/GenBank/DDBJ databases">
        <title>Genome-Enabled Discovery of Anthraquinone Biosynthesis in Senna tora.</title>
        <authorList>
            <person name="Kang S.-H."/>
            <person name="Pandey R.P."/>
            <person name="Lee C.-M."/>
            <person name="Sim J.-S."/>
            <person name="Jeong J.-T."/>
            <person name="Choi B.-S."/>
            <person name="Jung M."/>
            <person name="Ginzburg D."/>
            <person name="Zhao K."/>
            <person name="Won S.Y."/>
            <person name="Oh T.-J."/>
            <person name="Yu Y."/>
            <person name="Kim N.-H."/>
            <person name="Lee O.R."/>
            <person name="Lee T.-H."/>
            <person name="Bashyal P."/>
            <person name="Kim T.-S."/>
            <person name="Lee W.-H."/>
            <person name="Kawkins C."/>
            <person name="Kim C.-K."/>
            <person name="Kim J.S."/>
            <person name="Ahn B.O."/>
            <person name="Rhee S.Y."/>
            <person name="Sohng J.K."/>
        </authorList>
    </citation>
    <scope>NUCLEOTIDE SEQUENCE</scope>
    <source>
        <tissue evidence="2">Leaf</tissue>
    </source>
</reference>
<dbReference type="AlphaFoldDB" id="A0A834WB48"/>
<accession>A0A834WB48</accession>
<organism evidence="2 3">
    <name type="scientific">Senna tora</name>
    <dbReference type="NCBI Taxonomy" id="362788"/>
    <lineage>
        <taxon>Eukaryota</taxon>
        <taxon>Viridiplantae</taxon>
        <taxon>Streptophyta</taxon>
        <taxon>Embryophyta</taxon>
        <taxon>Tracheophyta</taxon>
        <taxon>Spermatophyta</taxon>
        <taxon>Magnoliopsida</taxon>
        <taxon>eudicotyledons</taxon>
        <taxon>Gunneridae</taxon>
        <taxon>Pentapetalae</taxon>
        <taxon>rosids</taxon>
        <taxon>fabids</taxon>
        <taxon>Fabales</taxon>
        <taxon>Fabaceae</taxon>
        <taxon>Caesalpinioideae</taxon>
        <taxon>Cassia clade</taxon>
        <taxon>Senna</taxon>
    </lineage>
</organism>
<dbReference type="Proteomes" id="UP000634136">
    <property type="component" value="Unassembled WGS sequence"/>
</dbReference>
<feature type="region of interest" description="Disordered" evidence="1">
    <location>
        <begin position="1"/>
        <end position="21"/>
    </location>
</feature>
<evidence type="ECO:0000313" key="2">
    <source>
        <dbReference type="EMBL" id="KAF7810739.1"/>
    </source>
</evidence>
<sequence>MGLGLGSLSGWSQGDPTPKDW</sequence>
<dbReference type="EMBL" id="JAAIUW010000010">
    <property type="protein sequence ID" value="KAF7810739.1"/>
    <property type="molecule type" value="Genomic_DNA"/>
</dbReference>
<comment type="caution">
    <text evidence="2">The sequence shown here is derived from an EMBL/GenBank/DDBJ whole genome shotgun (WGS) entry which is preliminary data.</text>
</comment>
<evidence type="ECO:0000256" key="1">
    <source>
        <dbReference type="SAM" id="MobiDB-lite"/>
    </source>
</evidence>
<proteinExistence type="predicted"/>